<dbReference type="GO" id="GO:0070482">
    <property type="term" value="P:response to oxygen levels"/>
    <property type="evidence" value="ECO:0007669"/>
    <property type="project" value="TreeGrafter"/>
</dbReference>
<dbReference type="PROSITE" id="PS50125">
    <property type="entry name" value="GUANYLATE_CYCLASE_2"/>
    <property type="match status" value="1"/>
</dbReference>
<evidence type="ECO:0000256" key="1">
    <source>
        <dbReference type="ARBA" id="ARBA00004496"/>
    </source>
</evidence>
<dbReference type="InterPro" id="IPR042463">
    <property type="entry name" value="HNOB_dom_associated_sf"/>
</dbReference>
<feature type="compositionally biased region" description="Polar residues" evidence="8">
    <location>
        <begin position="697"/>
        <end position="710"/>
    </location>
</feature>
<dbReference type="PANTHER" id="PTHR45655:SF13">
    <property type="entry name" value="SOLUBLE GUANYLATE CYCLASE GCY-32-RELATED"/>
    <property type="match status" value="1"/>
</dbReference>
<dbReference type="InterPro" id="IPR024096">
    <property type="entry name" value="NO_sig/Golgi_transp_ligand-bd"/>
</dbReference>
<dbReference type="InterPro" id="IPR001054">
    <property type="entry name" value="A/G_cyclase"/>
</dbReference>
<sequence>MYGIFIEGLKHYVDKVFGADVWWAIVVQVTGQRKVLQSRQVYGDSFFTELIDALSELLNEPRDEILFELGCYFIQYLIDVGFNSLLHVLGAEFVDFLHNLDDLHHQLQFSYPRLRPPAFVVLNKTETEIRLLYESRRSLFTPFVRGQLVSVAQAFYDLDIDVETLNTETHGSSQKVTFLIRNKNGEWPEVMKLKREELLQEQKAREIDVASLQPNAILKGETFFSLFPYYLVISEDMKIIRLHCYNTFELVLVTDPGLRNPADRLISLSQATCKFKGQMSFVEEWNMLLFLGSPVIRDTKQLSECGLFISDLNMFDSSREIVMRGEEQSEELMKLFKKQLEESKQLEKSMKRVDRMRKMTDELLYQCIPKAVARKLRNGTPAMETIHAFDSVSICFTKVVNFSAKCMKIEVNQIISLLNSMYTLYDALTETHKVYKVETIGDSYMIVSGAPSRTPLNAAHISEMALVILDATQRSLKWPSQDGMARRNSMDPLQLFVGCHTGPIVAGVVGYKTPRYCLFGDTVNTSSRMMSNGVPDRIHVSDSFAEALSPYPYLLEVRGEMQIKGKGAMKTYFVVGREENFLYTDPNTGETLDFNEVLKADFLKSDDTPTECSASDLSISLDDFSEDEESVAECMTPKGKDNPTAKGTPSKTLPEAVLTKPGGESVDESNAKKPVDEARTTETADAKSQSKVEAQPDSKTLPDQSGTKLTSGEDSKSETEAKTKSDPRKDEATMARRGSRKSSTSGKEKTKSTPINLNRVRKLGLNDIPDTTKVLNEAARRLNQDKMNTTGKPGNTRRQDVTFASEKPSEIPRDQFESDATEESNSGIKNSRDRSKTVENDKNPTDGISSMKGQQINKSQLIVAGSASKPSSNGVVPNGTSSVNPVVTKRRNSDTRRGPPTDTNSKMANGSTRK</sequence>
<dbReference type="SUPFAM" id="SSF55073">
    <property type="entry name" value="Nucleotide cyclase"/>
    <property type="match status" value="1"/>
</dbReference>
<keyword evidence="4" id="KW-0547">Nucleotide-binding</keyword>
<dbReference type="EMBL" id="LUCM01000844">
    <property type="protein sequence ID" value="KAA0199913.1"/>
    <property type="molecule type" value="Genomic_DNA"/>
</dbReference>
<dbReference type="OrthoDB" id="1890790at2759"/>
<dbReference type="CDD" id="cd07302">
    <property type="entry name" value="CHD"/>
    <property type="match status" value="1"/>
</dbReference>
<feature type="compositionally biased region" description="Basic and acidic residues" evidence="8">
    <location>
        <begin position="711"/>
        <end position="734"/>
    </location>
</feature>
<keyword evidence="3" id="KW-0963">Cytoplasm</keyword>
<dbReference type="Pfam" id="PF07701">
    <property type="entry name" value="HNOBA"/>
    <property type="match status" value="1"/>
</dbReference>
<dbReference type="GO" id="GO:0008074">
    <property type="term" value="C:guanylate cyclase complex, soluble"/>
    <property type="evidence" value="ECO:0007669"/>
    <property type="project" value="TreeGrafter"/>
</dbReference>
<organism evidence="10 11">
    <name type="scientific">Fasciolopsis buskii</name>
    <dbReference type="NCBI Taxonomy" id="27845"/>
    <lineage>
        <taxon>Eukaryota</taxon>
        <taxon>Metazoa</taxon>
        <taxon>Spiralia</taxon>
        <taxon>Lophotrochozoa</taxon>
        <taxon>Platyhelminthes</taxon>
        <taxon>Trematoda</taxon>
        <taxon>Digenea</taxon>
        <taxon>Plagiorchiida</taxon>
        <taxon>Echinostomata</taxon>
        <taxon>Echinostomatoidea</taxon>
        <taxon>Fasciolidae</taxon>
        <taxon>Fasciolopsis</taxon>
    </lineage>
</organism>
<dbReference type="Gene3D" id="3.30.70.1230">
    <property type="entry name" value="Nucleotide cyclase"/>
    <property type="match status" value="1"/>
</dbReference>
<dbReference type="InterPro" id="IPR029787">
    <property type="entry name" value="Nucleotide_cyclase"/>
</dbReference>
<feature type="domain" description="Guanylate cyclase" evidence="9">
    <location>
        <begin position="393"/>
        <end position="530"/>
    </location>
</feature>
<feature type="compositionally biased region" description="Polar residues" evidence="8">
    <location>
        <begin position="901"/>
        <end position="914"/>
    </location>
</feature>
<feature type="region of interest" description="Disordered" evidence="8">
    <location>
        <begin position="623"/>
        <end position="914"/>
    </location>
</feature>
<evidence type="ECO:0000256" key="7">
    <source>
        <dbReference type="ARBA" id="ARBA00023293"/>
    </source>
</evidence>
<dbReference type="PANTHER" id="PTHR45655">
    <property type="entry name" value="GUANYLATE CYCLASE SOLUBLE SUBUNIT BETA-2"/>
    <property type="match status" value="1"/>
</dbReference>
<dbReference type="EC" id="4.6.1.2" evidence="2"/>
<protein>
    <recommendedName>
        <fullName evidence="2">guanylate cyclase</fullName>
        <ecNumber evidence="2">4.6.1.2</ecNumber>
    </recommendedName>
</protein>
<gene>
    <name evidence="10" type="ORF">FBUS_04893</name>
</gene>
<evidence type="ECO:0000256" key="6">
    <source>
        <dbReference type="ARBA" id="ARBA00023239"/>
    </source>
</evidence>
<keyword evidence="11" id="KW-1185">Reference proteome</keyword>
<keyword evidence="5" id="KW-0342">GTP-binding</keyword>
<dbReference type="Gene3D" id="3.30.450.260">
    <property type="entry name" value="Haem NO binding associated domain"/>
    <property type="match status" value="1"/>
</dbReference>
<dbReference type="InterPro" id="IPR038158">
    <property type="entry name" value="H-NOX_domain_sf"/>
</dbReference>
<dbReference type="Pfam" id="PF07700">
    <property type="entry name" value="HNOB"/>
    <property type="match status" value="1"/>
</dbReference>
<feature type="compositionally biased region" description="Basic and acidic residues" evidence="8">
    <location>
        <begin position="830"/>
        <end position="844"/>
    </location>
</feature>
<dbReference type="SMART" id="SM00044">
    <property type="entry name" value="CYCc"/>
    <property type="match status" value="1"/>
</dbReference>
<dbReference type="InterPro" id="IPR011645">
    <property type="entry name" value="HNOB_dom_associated"/>
</dbReference>
<evidence type="ECO:0000313" key="10">
    <source>
        <dbReference type="EMBL" id="KAA0199913.1"/>
    </source>
</evidence>
<accession>A0A8E0VPS5</accession>
<proteinExistence type="predicted"/>
<reference evidence="10" key="1">
    <citation type="submission" date="2019-05" db="EMBL/GenBank/DDBJ databases">
        <title>Annotation for the trematode Fasciolopsis buski.</title>
        <authorList>
            <person name="Choi Y.-J."/>
        </authorList>
    </citation>
    <scope>NUCLEOTIDE SEQUENCE</scope>
    <source>
        <strain evidence="10">HT</strain>
        <tissue evidence="10">Whole worm</tissue>
    </source>
</reference>
<keyword evidence="7" id="KW-0141">cGMP biosynthesis</keyword>
<dbReference type="GO" id="GO:0004383">
    <property type="term" value="F:guanylate cyclase activity"/>
    <property type="evidence" value="ECO:0007669"/>
    <property type="project" value="UniProtKB-EC"/>
</dbReference>
<dbReference type="SUPFAM" id="SSF111126">
    <property type="entry name" value="Ligand-binding domain in the NO signalling and Golgi transport"/>
    <property type="match status" value="1"/>
</dbReference>
<dbReference type="FunFam" id="3.30.70.1230:FF:000030">
    <property type="entry name" value="Si:ch211-215j19.12"/>
    <property type="match status" value="1"/>
</dbReference>
<evidence type="ECO:0000256" key="3">
    <source>
        <dbReference type="ARBA" id="ARBA00022490"/>
    </source>
</evidence>
<dbReference type="Gene3D" id="6.10.250.780">
    <property type="match status" value="1"/>
</dbReference>
<dbReference type="AlphaFoldDB" id="A0A8E0VPS5"/>
<evidence type="ECO:0000313" key="11">
    <source>
        <dbReference type="Proteomes" id="UP000728185"/>
    </source>
</evidence>
<feature type="compositionally biased region" description="Polar residues" evidence="8">
    <location>
        <begin position="846"/>
        <end position="860"/>
    </location>
</feature>
<feature type="compositionally biased region" description="Basic and acidic residues" evidence="8">
    <location>
        <begin position="669"/>
        <end position="696"/>
    </location>
</feature>
<comment type="subcellular location">
    <subcellularLocation>
        <location evidence="1">Cytoplasm</location>
    </subcellularLocation>
</comment>
<feature type="compositionally biased region" description="Polar residues" evidence="8">
    <location>
        <begin position="868"/>
        <end position="885"/>
    </location>
</feature>
<name>A0A8E0VPS5_9TREM</name>
<evidence type="ECO:0000256" key="5">
    <source>
        <dbReference type="ARBA" id="ARBA00023134"/>
    </source>
</evidence>
<dbReference type="InterPro" id="IPR011644">
    <property type="entry name" value="Heme_NO-bd"/>
</dbReference>
<dbReference type="Proteomes" id="UP000728185">
    <property type="component" value="Unassembled WGS sequence"/>
</dbReference>
<comment type="caution">
    <text evidence="10">The sequence shown here is derived from an EMBL/GenBank/DDBJ whole genome shotgun (WGS) entry which is preliminary data.</text>
</comment>
<evidence type="ECO:0000256" key="4">
    <source>
        <dbReference type="ARBA" id="ARBA00022741"/>
    </source>
</evidence>
<feature type="compositionally biased region" description="Basic and acidic residues" evidence="8">
    <location>
        <begin position="807"/>
        <end position="816"/>
    </location>
</feature>
<keyword evidence="6" id="KW-0456">Lyase</keyword>
<dbReference type="Pfam" id="PF00211">
    <property type="entry name" value="Guanylate_cyc"/>
    <property type="match status" value="1"/>
</dbReference>
<evidence type="ECO:0000259" key="9">
    <source>
        <dbReference type="PROSITE" id="PS50125"/>
    </source>
</evidence>
<evidence type="ECO:0000256" key="8">
    <source>
        <dbReference type="SAM" id="MobiDB-lite"/>
    </source>
</evidence>
<evidence type="ECO:0000256" key="2">
    <source>
        <dbReference type="ARBA" id="ARBA00012202"/>
    </source>
</evidence>
<dbReference type="GO" id="GO:0005525">
    <property type="term" value="F:GTP binding"/>
    <property type="evidence" value="ECO:0007669"/>
    <property type="project" value="UniProtKB-KW"/>
</dbReference>
<dbReference type="GO" id="GO:0020037">
    <property type="term" value="F:heme binding"/>
    <property type="evidence" value="ECO:0007669"/>
    <property type="project" value="InterPro"/>
</dbReference>
<dbReference type="GO" id="GO:0019934">
    <property type="term" value="P:cGMP-mediated signaling"/>
    <property type="evidence" value="ECO:0007669"/>
    <property type="project" value="TreeGrafter"/>
</dbReference>
<dbReference type="Gene3D" id="3.90.1520.10">
    <property type="entry name" value="H-NOX domain"/>
    <property type="match status" value="1"/>
</dbReference>